<keyword evidence="2" id="KW-1185">Reference proteome</keyword>
<organism evidence="1 2">
    <name type="scientific">Trichinella nelsoni</name>
    <dbReference type="NCBI Taxonomy" id="6336"/>
    <lineage>
        <taxon>Eukaryota</taxon>
        <taxon>Metazoa</taxon>
        <taxon>Ecdysozoa</taxon>
        <taxon>Nematoda</taxon>
        <taxon>Enoplea</taxon>
        <taxon>Dorylaimia</taxon>
        <taxon>Trichinellida</taxon>
        <taxon>Trichinellidae</taxon>
        <taxon>Trichinella</taxon>
    </lineage>
</organism>
<name>A0A0V0RJG3_9BILA</name>
<accession>A0A0V0RJG3</accession>
<proteinExistence type="predicted"/>
<evidence type="ECO:0000313" key="2">
    <source>
        <dbReference type="Proteomes" id="UP000054630"/>
    </source>
</evidence>
<dbReference type="EMBL" id="JYDL01000156">
    <property type="protein sequence ID" value="KRX14560.1"/>
    <property type="molecule type" value="Genomic_DNA"/>
</dbReference>
<evidence type="ECO:0000313" key="1">
    <source>
        <dbReference type="EMBL" id="KRX14560.1"/>
    </source>
</evidence>
<dbReference type="AlphaFoldDB" id="A0A0V0RJG3"/>
<dbReference type="OrthoDB" id="10446631at2759"/>
<dbReference type="Proteomes" id="UP000054630">
    <property type="component" value="Unassembled WGS sequence"/>
</dbReference>
<sequence>MTSIVRANETRRLFNGFFRGAILGCMLRISGASVESKNAGLALSRLMDFVLSWQRIVIVLSVRLTTKYGPSFVGYSGGRGASFLGRMDPERFRKWSLRAAAFADSDSAKKTPDRRNAAAI</sequence>
<comment type="caution">
    <text evidence="1">The sequence shown here is derived from an EMBL/GenBank/DDBJ whole genome shotgun (WGS) entry which is preliminary data.</text>
</comment>
<gene>
    <name evidence="1" type="ORF">T07_2906</name>
</gene>
<protein>
    <submittedName>
        <fullName evidence="1">Uncharacterized protein</fullName>
    </submittedName>
</protein>
<reference evidence="1 2" key="1">
    <citation type="submission" date="2015-01" db="EMBL/GenBank/DDBJ databases">
        <title>Evolution of Trichinella species and genotypes.</title>
        <authorList>
            <person name="Korhonen P.K."/>
            <person name="Edoardo P."/>
            <person name="Giuseppe L.R."/>
            <person name="Gasser R.B."/>
        </authorList>
    </citation>
    <scope>NUCLEOTIDE SEQUENCE [LARGE SCALE GENOMIC DNA]</scope>
    <source>
        <strain evidence="1">ISS37</strain>
    </source>
</reference>